<reference evidence="9 10" key="2">
    <citation type="journal article" date="2016" name="Genome Announc.">
        <title>Draft Genome Sequences of Streptomyces scabiei S58, Streptomyces turgidiscabies T45, and Streptomyces acidiscabies a10, the Pathogens of Potato Common Scab, Isolated in Japan.</title>
        <authorList>
            <person name="Tomihama T."/>
            <person name="Nishi Y."/>
            <person name="Sakai M."/>
            <person name="Ikenaga M."/>
            <person name="Okubo T."/>
            <person name="Ikeda S."/>
        </authorList>
    </citation>
    <scope>NUCLEOTIDE SEQUENCE [LARGE SCALE GENOMIC DNA]</scope>
    <source>
        <strain evidence="9 10">S58</strain>
    </source>
</reference>
<dbReference type="Gene3D" id="3.40.50.150">
    <property type="entry name" value="Vaccinia Virus protein VP39"/>
    <property type="match status" value="1"/>
</dbReference>
<organism evidence="9 10">
    <name type="scientific">Streptomyces scabiei</name>
    <dbReference type="NCBI Taxonomy" id="1930"/>
    <lineage>
        <taxon>Bacteria</taxon>
        <taxon>Bacillati</taxon>
        <taxon>Actinomycetota</taxon>
        <taxon>Actinomycetes</taxon>
        <taxon>Kitasatosporales</taxon>
        <taxon>Streptomycetaceae</taxon>
        <taxon>Streptomyces</taxon>
    </lineage>
</organism>
<dbReference type="EMBL" id="BCMM01000044">
    <property type="protein sequence ID" value="GAQ66713.1"/>
    <property type="molecule type" value="Genomic_DNA"/>
</dbReference>
<dbReference type="GO" id="GO:0009307">
    <property type="term" value="P:DNA restriction-modification system"/>
    <property type="evidence" value="ECO:0007669"/>
    <property type="project" value="UniProtKB-KW"/>
</dbReference>
<evidence type="ECO:0000313" key="9">
    <source>
        <dbReference type="EMBL" id="GAQ66713.1"/>
    </source>
</evidence>
<dbReference type="PANTHER" id="PTHR42933">
    <property type="entry name" value="SLR6095 PROTEIN"/>
    <property type="match status" value="1"/>
</dbReference>
<dbReference type="Pfam" id="PF02384">
    <property type="entry name" value="N6_Mtase"/>
    <property type="match status" value="1"/>
</dbReference>
<dbReference type="InterPro" id="IPR003356">
    <property type="entry name" value="DNA_methylase_A-5"/>
</dbReference>
<dbReference type="REBASE" id="145858">
    <property type="entry name" value="M.SscS58ORF7149P"/>
</dbReference>
<reference evidence="10" key="3">
    <citation type="submission" date="2016-02" db="EMBL/GenBank/DDBJ databases">
        <title>Draft genome of pathogenic Streptomyces sp. in Japan.</title>
        <authorList>
            <person name="Tomihama T."/>
            <person name="Ikenaga M."/>
            <person name="Sakai M."/>
            <person name="Okubo T."/>
            <person name="Ikeda S."/>
        </authorList>
    </citation>
    <scope>NUCLEOTIDE SEQUENCE [LARGE SCALE GENOMIC DNA]</scope>
    <source>
        <strain evidence="10">S58</strain>
    </source>
</reference>
<keyword evidence="4 9" id="KW-0808">Transferase</keyword>
<protein>
    <recommendedName>
        <fullName evidence="2">site-specific DNA-methyltransferase (adenine-specific)</fullName>
        <ecNumber evidence="2">2.1.1.72</ecNumber>
    </recommendedName>
</protein>
<evidence type="ECO:0000256" key="7">
    <source>
        <dbReference type="ARBA" id="ARBA00047942"/>
    </source>
</evidence>
<keyword evidence="5" id="KW-0949">S-adenosyl-L-methionine</keyword>
<dbReference type="Proteomes" id="UP000067448">
    <property type="component" value="Unassembled WGS sequence"/>
</dbReference>
<dbReference type="InterPro" id="IPR038333">
    <property type="entry name" value="T1MK-like_N_sf"/>
</dbReference>
<dbReference type="InterPro" id="IPR029063">
    <property type="entry name" value="SAM-dependent_MTases_sf"/>
</dbReference>
<evidence type="ECO:0000256" key="4">
    <source>
        <dbReference type="ARBA" id="ARBA00022679"/>
    </source>
</evidence>
<dbReference type="GO" id="GO:0003677">
    <property type="term" value="F:DNA binding"/>
    <property type="evidence" value="ECO:0007669"/>
    <property type="project" value="InterPro"/>
</dbReference>
<dbReference type="Gene3D" id="1.20.1260.30">
    <property type="match status" value="1"/>
</dbReference>
<reference evidence="10" key="1">
    <citation type="submission" date="2015-11" db="EMBL/GenBank/DDBJ databases">
        <authorList>
            <consortium name="Cross-ministerial Strategic Innovation Promotion Program (SIP) consortium"/>
            <person name="Tomihama T."/>
            <person name="Ikenaga M."/>
            <person name="Sakai M."/>
            <person name="Okubo T."/>
            <person name="Ikeda S."/>
        </authorList>
    </citation>
    <scope>NUCLEOTIDE SEQUENCE [LARGE SCALE GENOMIC DNA]</scope>
    <source>
        <strain evidence="10">S58</strain>
    </source>
</reference>
<dbReference type="GO" id="GO:0008170">
    <property type="term" value="F:N-methyltransferase activity"/>
    <property type="evidence" value="ECO:0007669"/>
    <property type="project" value="InterPro"/>
</dbReference>
<evidence type="ECO:0000256" key="2">
    <source>
        <dbReference type="ARBA" id="ARBA00011900"/>
    </source>
</evidence>
<comment type="caution">
    <text evidence="9">The sequence shown here is derived from an EMBL/GenBank/DDBJ whole genome shotgun (WGS) entry which is preliminary data.</text>
</comment>
<dbReference type="RefSeq" id="WP_159056149.1">
    <property type="nucleotide sequence ID" value="NZ_BCMM01000044.1"/>
</dbReference>
<comment type="similarity">
    <text evidence="1">Belongs to the N(4)/N(6)-methyltransferase family.</text>
</comment>
<dbReference type="GO" id="GO:0032259">
    <property type="term" value="P:methylation"/>
    <property type="evidence" value="ECO:0007669"/>
    <property type="project" value="UniProtKB-KW"/>
</dbReference>
<evidence type="ECO:0000256" key="3">
    <source>
        <dbReference type="ARBA" id="ARBA00022603"/>
    </source>
</evidence>
<evidence type="ECO:0000259" key="8">
    <source>
        <dbReference type="Pfam" id="PF02384"/>
    </source>
</evidence>
<keyword evidence="6" id="KW-0680">Restriction system</keyword>
<dbReference type="PANTHER" id="PTHR42933:SF3">
    <property type="entry name" value="TYPE I RESTRICTION ENZYME MJAVIII METHYLASE SUBUNIT"/>
    <property type="match status" value="1"/>
</dbReference>
<dbReference type="AlphaFoldDB" id="A0A124C574"/>
<accession>A0A124C574</accession>
<evidence type="ECO:0000256" key="6">
    <source>
        <dbReference type="ARBA" id="ARBA00022747"/>
    </source>
</evidence>
<gene>
    <name evidence="9" type="ORF">SsS58_07149</name>
</gene>
<proteinExistence type="inferred from homology"/>
<evidence type="ECO:0000256" key="5">
    <source>
        <dbReference type="ARBA" id="ARBA00022691"/>
    </source>
</evidence>
<feature type="domain" description="DNA methylase adenine-specific" evidence="8">
    <location>
        <begin position="128"/>
        <end position="431"/>
    </location>
</feature>
<name>A0A124C574_STRSC</name>
<evidence type="ECO:0000313" key="10">
    <source>
        <dbReference type="Proteomes" id="UP000067448"/>
    </source>
</evidence>
<evidence type="ECO:0000256" key="1">
    <source>
        <dbReference type="ARBA" id="ARBA00006594"/>
    </source>
</evidence>
<sequence>MRSRPLTVDSLDFFLMQSADLLRDEVKPSELAHFIGSLLLLKRASDQPGPLLVPDIARWPYVAQHSGSSAGETVNRALDALESHNPGLLADLFRSVDFNALSSERMVVRLLGHFDQVSLSDDQLEFGDEVGRAFDRFLTRTASAAGKGYESFTPRAVCRLMAELVRPGVGHSVADPHAGSGGMLLSAVHQVAEQGGSQATLSLFGQEKNNTAWLTGRLNLLLHGLVEAVMTNSDSLTDPLTDSHRLMRFDRVLTAPPFSTNYKRNEVSHPERMRYGWVPEGGKKADLMFVQHILATLRPEGLGAVVTPHGVLFRGGAEGEIRQGMLEDDRLEAVIGIGANVFYNTGIPACILVLRGTGGRSADRRGRVLFIDAEREVTTGRSKNRIDAQHIAKISDAYLGWKDVPRFSRVVSLEEIREHDYNLNIRRYVDSAPPPEPLLDIGAALTGGIPEREVEAEADRFRAFRIAPADLFDRFRPGYWSFPAEGHTAAAARIPALAAAAEDDLLREVRLWWTDRRPLFEERAEESFPSEARSRLEDSFCHRLLPAKILDRYQLLGVLAAWWSDHEDDFRALAAFGFQAVVHRWRSSPKDAPGHVYRKQHHLRTQEAADLVLDGLGADLLARTEQLVTSERQKLVEAYLRWGERYAVSMVDLERQYQTAAHRLRDRMADLGYF</sequence>
<dbReference type="OrthoDB" id="9784823at2"/>
<dbReference type="PRINTS" id="PR00507">
    <property type="entry name" value="N12N6MTFRASE"/>
</dbReference>
<dbReference type="EC" id="2.1.1.72" evidence="2"/>
<keyword evidence="3 9" id="KW-0489">Methyltransferase</keyword>
<comment type="catalytic activity">
    <reaction evidence="7">
        <text>a 2'-deoxyadenosine in DNA + S-adenosyl-L-methionine = an N(6)-methyl-2'-deoxyadenosine in DNA + S-adenosyl-L-homocysteine + H(+)</text>
        <dbReference type="Rhea" id="RHEA:15197"/>
        <dbReference type="Rhea" id="RHEA-COMP:12418"/>
        <dbReference type="Rhea" id="RHEA-COMP:12419"/>
        <dbReference type="ChEBI" id="CHEBI:15378"/>
        <dbReference type="ChEBI" id="CHEBI:57856"/>
        <dbReference type="ChEBI" id="CHEBI:59789"/>
        <dbReference type="ChEBI" id="CHEBI:90615"/>
        <dbReference type="ChEBI" id="CHEBI:90616"/>
        <dbReference type="EC" id="2.1.1.72"/>
    </reaction>
</comment>
<dbReference type="InterPro" id="IPR051537">
    <property type="entry name" value="DNA_Adenine_Mtase"/>
</dbReference>
<dbReference type="SUPFAM" id="SSF53335">
    <property type="entry name" value="S-adenosyl-L-methionine-dependent methyltransferases"/>
    <property type="match status" value="1"/>
</dbReference>
<dbReference type="GO" id="GO:0009007">
    <property type="term" value="F:site-specific DNA-methyltransferase (adenine-specific) activity"/>
    <property type="evidence" value="ECO:0007669"/>
    <property type="project" value="UniProtKB-EC"/>
</dbReference>